<feature type="region of interest" description="Disordered" evidence="1">
    <location>
        <begin position="1"/>
        <end position="50"/>
    </location>
</feature>
<evidence type="ECO:0000256" key="1">
    <source>
        <dbReference type="SAM" id="MobiDB-lite"/>
    </source>
</evidence>
<dbReference type="AlphaFoldDB" id="A0A1Y5NYS8"/>
<accession>A0A1Y5NYS8</accession>
<gene>
    <name evidence="2" type="ORF">MIPYR_20051</name>
</gene>
<feature type="region of interest" description="Disordered" evidence="1">
    <location>
        <begin position="68"/>
        <end position="134"/>
    </location>
</feature>
<feature type="compositionally biased region" description="Low complexity" evidence="1">
    <location>
        <begin position="80"/>
        <end position="102"/>
    </location>
</feature>
<evidence type="ECO:0000313" key="2">
    <source>
        <dbReference type="EMBL" id="SBS71515.1"/>
    </source>
</evidence>
<protein>
    <submittedName>
        <fullName evidence="2">Uncharacterized protein</fullName>
    </submittedName>
</protein>
<name>A0A1Y5NYS8_9MICO</name>
<proteinExistence type="predicted"/>
<dbReference type="EMBL" id="FLQR01000006">
    <property type="protein sequence ID" value="SBS71515.1"/>
    <property type="molecule type" value="Genomic_DNA"/>
</dbReference>
<feature type="compositionally biased region" description="Low complexity" evidence="1">
    <location>
        <begin position="1"/>
        <end position="37"/>
    </location>
</feature>
<organism evidence="2">
    <name type="scientific">uncultured Microbacterium sp</name>
    <dbReference type="NCBI Taxonomy" id="191216"/>
    <lineage>
        <taxon>Bacteria</taxon>
        <taxon>Bacillati</taxon>
        <taxon>Actinomycetota</taxon>
        <taxon>Actinomycetes</taxon>
        <taxon>Micrococcales</taxon>
        <taxon>Microbacteriaceae</taxon>
        <taxon>Microbacterium</taxon>
        <taxon>environmental samples</taxon>
    </lineage>
</organism>
<reference evidence="2" key="1">
    <citation type="submission" date="2016-03" db="EMBL/GenBank/DDBJ databases">
        <authorList>
            <person name="Ploux O."/>
        </authorList>
    </citation>
    <scope>NUCLEOTIDE SEQUENCE</scope>
    <source>
        <strain evidence="2">UC1</strain>
    </source>
</reference>
<sequence>MPFRWTSPWSTGITSTSSPGATPARAAAATCSRSSTADSPGSSCGPPTAPATAAPLCATSATRCSPAIRSRCSPPARQGTPASAATASAPTSARTCPATRTCGSPRRSLRTRSGPPSTVASTAPGAVWSPSWSASPRGRTAWFECLATAGNMVDRASGRLHKPGGCAPGELPKRPKGSDCKSDCTAFGGSNPSLATTGTTRRTAEESAVLRRSGRRGIRESDSADSGCHLP</sequence>
<feature type="region of interest" description="Disordered" evidence="1">
    <location>
        <begin position="188"/>
        <end position="231"/>
    </location>
</feature>